<keyword evidence="1" id="KW-0812">Transmembrane</keyword>
<organism evidence="2 3">
    <name type="scientific">Candidatus Wildermuthbacteria bacterium RIFCSPLOWO2_01_FULL_48_29</name>
    <dbReference type="NCBI Taxonomy" id="1802462"/>
    <lineage>
        <taxon>Bacteria</taxon>
        <taxon>Candidatus Wildermuthiibacteriota</taxon>
    </lineage>
</organism>
<dbReference type="Proteomes" id="UP000178421">
    <property type="component" value="Unassembled WGS sequence"/>
</dbReference>
<dbReference type="AlphaFoldDB" id="A0A1G2RKH8"/>
<name>A0A1G2RKH8_9BACT</name>
<evidence type="ECO:0000313" key="2">
    <source>
        <dbReference type="EMBL" id="OHA73326.1"/>
    </source>
</evidence>
<accession>A0A1G2RKH8</accession>
<gene>
    <name evidence="2" type="ORF">A2940_01205</name>
</gene>
<feature type="transmembrane region" description="Helical" evidence="1">
    <location>
        <begin position="31"/>
        <end position="53"/>
    </location>
</feature>
<protein>
    <submittedName>
        <fullName evidence="2">Uncharacterized protein</fullName>
    </submittedName>
</protein>
<evidence type="ECO:0000256" key="1">
    <source>
        <dbReference type="SAM" id="Phobius"/>
    </source>
</evidence>
<keyword evidence="1" id="KW-1133">Transmembrane helix</keyword>
<feature type="transmembrane region" description="Helical" evidence="1">
    <location>
        <begin position="74"/>
        <end position="96"/>
    </location>
</feature>
<feature type="transmembrane region" description="Helical" evidence="1">
    <location>
        <begin position="7"/>
        <end position="25"/>
    </location>
</feature>
<comment type="caution">
    <text evidence="2">The sequence shown here is derived from an EMBL/GenBank/DDBJ whole genome shotgun (WGS) entry which is preliminary data.</text>
</comment>
<sequence>MKKIAWVILGSIAWGAAFLFLSFLPNPLEEVASMLLILPMLLVVVGGSVKLYVSRGHLKDHVWRIAQTHPTLASGVLGPFLILVGTGIGIFTMLIVVEYGYVGVADFFLVQIPLLTSFGLIAGWAVFVGTIFEGVGTYALGYRAVRYCLTPIVCK</sequence>
<reference evidence="2 3" key="1">
    <citation type="journal article" date="2016" name="Nat. Commun.">
        <title>Thousands of microbial genomes shed light on interconnected biogeochemical processes in an aquifer system.</title>
        <authorList>
            <person name="Anantharaman K."/>
            <person name="Brown C.T."/>
            <person name="Hug L.A."/>
            <person name="Sharon I."/>
            <person name="Castelle C.J."/>
            <person name="Probst A.J."/>
            <person name="Thomas B.C."/>
            <person name="Singh A."/>
            <person name="Wilkins M.J."/>
            <person name="Karaoz U."/>
            <person name="Brodie E.L."/>
            <person name="Williams K.H."/>
            <person name="Hubbard S.S."/>
            <person name="Banfield J.F."/>
        </authorList>
    </citation>
    <scope>NUCLEOTIDE SEQUENCE [LARGE SCALE GENOMIC DNA]</scope>
</reference>
<keyword evidence="1" id="KW-0472">Membrane</keyword>
<feature type="transmembrane region" description="Helical" evidence="1">
    <location>
        <begin position="108"/>
        <end position="132"/>
    </location>
</feature>
<evidence type="ECO:0000313" key="3">
    <source>
        <dbReference type="Proteomes" id="UP000178421"/>
    </source>
</evidence>
<dbReference type="EMBL" id="MHUH01000020">
    <property type="protein sequence ID" value="OHA73326.1"/>
    <property type="molecule type" value="Genomic_DNA"/>
</dbReference>
<proteinExistence type="predicted"/>